<feature type="transmembrane region" description="Helical" evidence="1">
    <location>
        <begin position="12"/>
        <end position="35"/>
    </location>
</feature>
<dbReference type="EMBL" id="MLJI01000002">
    <property type="protein sequence ID" value="ORM90067.1"/>
    <property type="molecule type" value="Genomic_DNA"/>
</dbReference>
<dbReference type="Proteomes" id="UP000193749">
    <property type="component" value="Unassembled WGS sequence"/>
</dbReference>
<feature type="transmembrane region" description="Helical" evidence="1">
    <location>
        <begin position="77"/>
        <end position="98"/>
    </location>
</feature>
<evidence type="ECO:0000256" key="1">
    <source>
        <dbReference type="SAM" id="Phobius"/>
    </source>
</evidence>
<keyword evidence="1" id="KW-1133">Transmembrane helix</keyword>
<organism evidence="2 3">
    <name type="scientific">Pantoea cypripedii</name>
    <name type="common">Pectobacterium cypripedii</name>
    <name type="synonym">Erwinia cypripedii</name>
    <dbReference type="NCBI Taxonomy" id="55209"/>
    <lineage>
        <taxon>Bacteria</taxon>
        <taxon>Pseudomonadati</taxon>
        <taxon>Pseudomonadota</taxon>
        <taxon>Gammaproteobacteria</taxon>
        <taxon>Enterobacterales</taxon>
        <taxon>Erwiniaceae</taxon>
        <taxon>Pantoea</taxon>
    </lineage>
</organism>
<keyword evidence="3" id="KW-1185">Reference proteome</keyword>
<sequence>MNRESVKVFFSSAGFEVLVTALLMVVNETTLALLIRTGNMPDGLDSWPLWRLSLLVAAGIVVLSQRMGNSLGWTVPLLLLFAWLLLAGWYAGIAFWYWQIPVVDMRDLCVPPLFGMFLAGGALFMHGMYGI</sequence>
<keyword evidence="1" id="KW-0812">Transmembrane</keyword>
<evidence type="ECO:0000313" key="3">
    <source>
        <dbReference type="Proteomes" id="UP000193749"/>
    </source>
</evidence>
<dbReference type="RefSeq" id="WP_084879790.1">
    <property type="nucleotide sequence ID" value="NZ_JAGGMY010000007.1"/>
</dbReference>
<gene>
    <name evidence="2" type="ORF">HA50_26205</name>
</gene>
<proteinExistence type="predicted"/>
<reference evidence="2 3" key="1">
    <citation type="journal article" date="2017" name="Antonie Van Leeuwenhoek">
        <title>Phylogenomic resolution of the bacterial genus Pantoea and its relationship with Erwinia and Tatumella.</title>
        <authorList>
            <person name="Palmer M."/>
            <person name="Steenkamp E.T."/>
            <person name="Coetzee M.P."/>
            <person name="Chan W.Y."/>
            <person name="van Zyl E."/>
            <person name="De Maayer P."/>
            <person name="Coutinho T.A."/>
            <person name="Blom J."/>
            <person name="Smits T.H."/>
            <person name="Duffy B."/>
            <person name="Venter S.N."/>
        </authorList>
    </citation>
    <scope>NUCLEOTIDE SEQUENCE [LARGE SCALE GENOMIC DNA]</scope>
    <source>
        <strain evidence="2 3">LMG 2657</strain>
    </source>
</reference>
<evidence type="ECO:0000313" key="2">
    <source>
        <dbReference type="EMBL" id="ORM90067.1"/>
    </source>
</evidence>
<comment type="caution">
    <text evidence="2">The sequence shown here is derived from an EMBL/GenBank/DDBJ whole genome shotgun (WGS) entry which is preliminary data.</text>
</comment>
<keyword evidence="1" id="KW-0472">Membrane</keyword>
<feature type="transmembrane region" description="Helical" evidence="1">
    <location>
        <begin position="47"/>
        <end position="65"/>
    </location>
</feature>
<dbReference type="AlphaFoldDB" id="A0A1X1EM93"/>
<protein>
    <submittedName>
        <fullName evidence="2">Uncharacterized protein</fullName>
    </submittedName>
</protein>
<accession>A0A1X1EM93</accession>
<name>A0A1X1EM93_PANCY</name>
<dbReference type="STRING" id="55209.HA50_26205"/>
<dbReference type="OrthoDB" id="6540215at2"/>
<feature type="transmembrane region" description="Helical" evidence="1">
    <location>
        <begin position="110"/>
        <end position="129"/>
    </location>
</feature>